<evidence type="ECO:0000259" key="8">
    <source>
        <dbReference type="PROSITE" id="PS50076"/>
    </source>
</evidence>
<evidence type="ECO:0000313" key="11">
    <source>
        <dbReference type="Proteomes" id="UP000601435"/>
    </source>
</evidence>
<evidence type="ECO:0000313" key="10">
    <source>
        <dbReference type="EMBL" id="CAE7757274.1"/>
    </source>
</evidence>
<dbReference type="PROSITE" id="PS00636">
    <property type="entry name" value="DNAJ_1"/>
    <property type="match status" value="1"/>
</dbReference>
<dbReference type="FunFam" id="2.10.230.10:FF:000002">
    <property type="entry name" value="Molecular chaperone DnaJ"/>
    <property type="match status" value="1"/>
</dbReference>
<dbReference type="FunFam" id="2.60.260.20:FF:000005">
    <property type="entry name" value="Chaperone protein dnaJ 1, mitochondrial"/>
    <property type="match status" value="1"/>
</dbReference>
<evidence type="ECO:0000259" key="9">
    <source>
        <dbReference type="PROSITE" id="PS51188"/>
    </source>
</evidence>
<dbReference type="Gene3D" id="1.10.287.110">
    <property type="entry name" value="DnaJ domain"/>
    <property type="match status" value="1"/>
</dbReference>
<dbReference type="HAMAP" id="MF_01152">
    <property type="entry name" value="DnaJ"/>
    <property type="match status" value="1"/>
</dbReference>
<feature type="zinc finger region" description="CR-type" evidence="6">
    <location>
        <begin position="226"/>
        <end position="309"/>
    </location>
</feature>
<dbReference type="GO" id="GO:0008270">
    <property type="term" value="F:zinc ion binding"/>
    <property type="evidence" value="ECO:0007669"/>
    <property type="project" value="UniProtKB-KW"/>
</dbReference>
<dbReference type="InterPro" id="IPR012724">
    <property type="entry name" value="DnaJ"/>
</dbReference>
<dbReference type="OrthoDB" id="10256793at2759"/>
<protein>
    <submittedName>
        <fullName evidence="10">DnaJ protein</fullName>
    </submittedName>
</protein>
<dbReference type="Pfam" id="PF01556">
    <property type="entry name" value="DnaJ_C"/>
    <property type="match status" value="1"/>
</dbReference>
<dbReference type="Pfam" id="PF00226">
    <property type="entry name" value="DnaJ"/>
    <property type="match status" value="1"/>
</dbReference>
<dbReference type="EMBL" id="CAJNJA010039498">
    <property type="protein sequence ID" value="CAE7757274.1"/>
    <property type="molecule type" value="Genomic_DNA"/>
</dbReference>
<dbReference type="PROSITE" id="PS50076">
    <property type="entry name" value="DNAJ_2"/>
    <property type="match status" value="1"/>
</dbReference>
<keyword evidence="5" id="KW-0143">Chaperone</keyword>
<dbReference type="InterPro" id="IPR036410">
    <property type="entry name" value="HSP_DnaJ_Cys-rich_dom_sf"/>
</dbReference>
<dbReference type="InterPro" id="IPR008971">
    <property type="entry name" value="HSP40/DnaJ_pept-bd"/>
</dbReference>
<evidence type="ECO:0000256" key="4">
    <source>
        <dbReference type="ARBA" id="ARBA00022833"/>
    </source>
</evidence>
<keyword evidence="3 6" id="KW-0863">Zinc-finger</keyword>
<feature type="region of interest" description="Disordered" evidence="7">
    <location>
        <begin position="183"/>
        <end position="208"/>
    </location>
</feature>
<dbReference type="InterPro" id="IPR036869">
    <property type="entry name" value="J_dom_sf"/>
</dbReference>
<evidence type="ECO:0000256" key="3">
    <source>
        <dbReference type="ARBA" id="ARBA00022771"/>
    </source>
</evidence>
<name>A0A812XYI2_9DINO</name>
<dbReference type="InterPro" id="IPR002939">
    <property type="entry name" value="DnaJ_C"/>
</dbReference>
<dbReference type="Proteomes" id="UP000601435">
    <property type="component" value="Unassembled WGS sequence"/>
</dbReference>
<evidence type="ECO:0000256" key="6">
    <source>
        <dbReference type="PROSITE-ProRule" id="PRU00546"/>
    </source>
</evidence>
<proteinExistence type="inferred from homology"/>
<dbReference type="Gene3D" id="2.10.230.10">
    <property type="entry name" value="Heat shock protein DnaJ, cysteine-rich domain"/>
    <property type="match status" value="1"/>
</dbReference>
<dbReference type="PANTHER" id="PTHR43096">
    <property type="entry name" value="DNAJ HOMOLOG 1, MITOCHONDRIAL-RELATED"/>
    <property type="match status" value="1"/>
</dbReference>
<dbReference type="SMART" id="SM00271">
    <property type="entry name" value="DnaJ"/>
    <property type="match status" value="1"/>
</dbReference>
<dbReference type="SUPFAM" id="SSF49493">
    <property type="entry name" value="HSP40/DnaJ peptide-binding domain"/>
    <property type="match status" value="2"/>
</dbReference>
<dbReference type="PROSITE" id="PS51188">
    <property type="entry name" value="ZF_CR"/>
    <property type="match status" value="1"/>
</dbReference>
<feature type="domain" description="J" evidence="8">
    <location>
        <begin position="79"/>
        <end position="143"/>
    </location>
</feature>
<dbReference type="InterPro" id="IPR001623">
    <property type="entry name" value="DnaJ_domain"/>
</dbReference>
<feature type="compositionally biased region" description="Basic residues" evidence="7">
    <location>
        <begin position="192"/>
        <end position="206"/>
    </location>
</feature>
<keyword evidence="4 6" id="KW-0862">Zinc</keyword>
<dbReference type="PANTHER" id="PTHR43096:SF10">
    <property type="entry name" value="CHAPERONE PROTEIN DNAJ A6, CHLOROPLASTIC"/>
    <property type="match status" value="1"/>
</dbReference>
<evidence type="ECO:0000256" key="7">
    <source>
        <dbReference type="SAM" id="MobiDB-lite"/>
    </source>
</evidence>
<dbReference type="InterPro" id="IPR001305">
    <property type="entry name" value="HSP_DnaJ_Cys-rich_dom"/>
</dbReference>
<dbReference type="AlphaFoldDB" id="A0A812XYI2"/>
<dbReference type="SUPFAM" id="SSF57938">
    <property type="entry name" value="DnaJ/Hsp40 cysteine-rich domain"/>
    <property type="match status" value="1"/>
</dbReference>
<keyword evidence="11" id="KW-1185">Reference proteome</keyword>
<dbReference type="PRINTS" id="PR00625">
    <property type="entry name" value="JDOMAIN"/>
</dbReference>
<organism evidence="10 11">
    <name type="scientific">Symbiodinium necroappetens</name>
    <dbReference type="NCBI Taxonomy" id="1628268"/>
    <lineage>
        <taxon>Eukaryota</taxon>
        <taxon>Sar</taxon>
        <taxon>Alveolata</taxon>
        <taxon>Dinophyceae</taxon>
        <taxon>Suessiales</taxon>
        <taxon>Symbiodiniaceae</taxon>
        <taxon>Symbiodinium</taxon>
    </lineage>
</organism>
<gene>
    <name evidence="10" type="primary">dnaJ</name>
    <name evidence="10" type="ORF">SNEC2469_LOCUS21997</name>
</gene>
<dbReference type="GO" id="GO:0005737">
    <property type="term" value="C:cytoplasm"/>
    <property type="evidence" value="ECO:0007669"/>
    <property type="project" value="TreeGrafter"/>
</dbReference>
<dbReference type="SUPFAM" id="SSF46565">
    <property type="entry name" value="Chaperone J-domain"/>
    <property type="match status" value="1"/>
</dbReference>
<evidence type="ECO:0000256" key="2">
    <source>
        <dbReference type="ARBA" id="ARBA00022737"/>
    </source>
</evidence>
<evidence type="ECO:0000256" key="5">
    <source>
        <dbReference type="ARBA" id="ARBA00023186"/>
    </source>
</evidence>
<dbReference type="GO" id="GO:0042026">
    <property type="term" value="P:protein refolding"/>
    <property type="evidence" value="ECO:0007669"/>
    <property type="project" value="TreeGrafter"/>
</dbReference>
<dbReference type="GO" id="GO:0005524">
    <property type="term" value="F:ATP binding"/>
    <property type="evidence" value="ECO:0007669"/>
    <property type="project" value="InterPro"/>
</dbReference>
<dbReference type="InterPro" id="IPR018253">
    <property type="entry name" value="DnaJ_domain_CS"/>
</dbReference>
<reference evidence="10" key="1">
    <citation type="submission" date="2021-02" db="EMBL/GenBank/DDBJ databases">
        <authorList>
            <person name="Dougan E. K."/>
            <person name="Rhodes N."/>
            <person name="Thang M."/>
            <person name="Chan C."/>
        </authorList>
    </citation>
    <scope>NUCLEOTIDE SEQUENCE</scope>
</reference>
<dbReference type="GO" id="GO:0031072">
    <property type="term" value="F:heat shock protein binding"/>
    <property type="evidence" value="ECO:0007669"/>
    <property type="project" value="InterPro"/>
</dbReference>
<dbReference type="CDD" id="cd10719">
    <property type="entry name" value="DnaJ_zf"/>
    <property type="match status" value="1"/>
</dbReference>
<dbReference type="GO" id="GO:0009408">
    <property type="term" value="P:response to heat"/>
    <property type="evidence" value="ECO:0007669"/>
    <property type="project" value="InterPro"/>
</dbReference>
<accession>A0A812XYI2</accession>
<dbReference type="GO" id="GO:0051082">
    <property type="term" value="F:unfolded protein binding"/>
    <property type="evidence" value="ECO:0007669"/>
    <property type="project" value="InterPro"/>
</dbReference>
<dbReference type="Pfam" id="PF00684">
    <property type="entry name" value="DnaJ_CXXCXGXG"/>
    <property type="match status" value="1"/>
</dbReference>
<sequence length="467" mass="50353">MDASYLRRGPLLLPSQQDAGKIPIFNSSARQRPEMFGDVLPAGASCQTLGFVLGTISVQRRRCFRRVCRVARRAGGVIDYYEVLGVSKSANEREIKASFRKLARQYHPDINKEPGAQEKFQQIAKAYEVLSDTDKRKQYNQFGDGGLSGMSAGPDLSDVDLDDILGDVFSSFFGGRPNGGVGGTGVGGGAARARKGGRTRARRKRAEKGSDLQCKVEVPFEVACFGGRHVVHINREEACEACQGQGITPGEEKHQQCRRCEGSGVIAQFLQTPLGGMQTQQVCPKCKGSGIDPSATCQSCGGKGTKSKLCEVAVSIPVGCNAGSKLRVRGEGDKGARGGPPGDLYITLKIGQSDEYVRDGTDIYNERVISVFDAMLGTSVQIRTVDGEGVSVKVPAGTQPGTTMRLQGRGVPKLGLEGERGDHYVTLRVEVPYHLDDRQRKLVSRLRDECGLDGQEEFTGNDNEVVC</sequence>
<keyword evidence="1 6" id="KW-0479">Metal-binding</keyword>
<feature type="domain" description="CR-type" evidence="9">
    <location>
        <begin position="226"/>
        <end position="309"/>
    </location>
</feature>
<dbReference type="Gene3D" id="2.60.260.20">
    <property type="entry name" value="Urease metallochaperone UreE, N-terminal domain"/>
    <property type="match status" value="2"/>
</dbReference>
<comment type="caution">
    <text evidence="10">The sequence shown here is derived from an EMBL/GenBank/DDBJ whole genome shotgun (WGS) entry which is preliminary data.</text>
</comment>
<keyword evidence="2" id="KW-0677">Repeat</keyword>
<dbReference type="CDD" id="cd10747">
    <property type="entry name" value="DnaJ_C"/>
    <property type="match status" value="1"/>
</dbReference>
<evidence type="ECO:0000256" key="1">
    <source>
        <dbReference type="ARBA" id="ARBA00022723"/>
    </source>
</evidence>
<dbReference type="CDD" id="cd06257">
    <property type="entry name" value="DnaJ"/>
    <property type="match status" value="1"/>
</dbReference>